<dbReference type="Gene3D" id="1.10.510.10">
    <property type="entry name" value="Transferase(Phosphotransferase) domain 1"/>
    <property type="match status" value="1"/>
</dbReference>
<gene>
    <name evidence="2" type="ORF">P170DRAFT_436500</name>
</gene>
<proteinExistence type="predicted"/>
<comment type="caution">
    <text evidence="2">The sequence shown here is derived from an EMBL/GenBank/DDBJ whole genome shotgun (WGS) entry which is preliminary data.</text>
</comment>
<dbReference type="GeneID" id="36556868"/>
<dbReference type="Proteomes" id="UP000234275">
    <property type="component" value="Unassembled WGS sequence"/>
</dbReference>
<dbReference type="InterPro" id="IPR011009">
    <property type="entry name" value="Kinase-like_dom_sf"/>
</dbReference>
<dbReference type="SUPFAM" id="SSF56112">
    <property type="entry name" value="Protein kinase-like (PK-like)"/>
    <property type="match status" value="1"/>
</dbReference>
<dbReference type="AlphaFoldDB" id="A0A2I2G7D4"/>
<sequence>MDSPNTFPYTKGHRLRISSHVAPAPTPVTIDCCRDGQAGREERARLTPLQRCIEHPPLPGNSGSESADLEILDPLKVGEAHNAQVFIAEMHETGTTDHAKNKVVAKVYDPLYFDDQDGYLNPFRCVDKHYTHEVHTYTLLAHLQGSLIPKFYGSFSLEIPGPGSTFRGVRLIVIEYIPGLSMLQAHPENYPSPCRQQIVKSVIDFESRAYERDIVLTDLCPRNVMLLDPNDYPQRTIVFLDFGGAIFGRRLDGPRTIRSNLFLGQYISPLVRWSSSMSFLFSDWIDWEMRPWIEAEYSHEVASVTEEMRKKFSYNLT</sequence>
<dbReference type="PROSITE" id="PS50011">
    <property type="entry name" value="PROTEIN_KINASE_DOM"/>
    <property type="match status" value="1"/>
</dbReference>
<dbReference type="GO" id="GO:0004672">
    <property type="term" value="F:protein kinase activity"/>
    <property type="evidence" value="ECO:0007669"/>
    <property type="project" value="InterPro"/>
</dbReference>
<dbReference type="EMBL" id="MSFO01000004">
    <property type="protein sequence ID" value="PLB48792.1"/>
    <property type="molecule type" value="Genomic_DNA"/>
</dbReference>
<feature type="domain" description="Protein kinase" evidence="1">
    <location>
        <begin position="71"/>
        <end position="317"/>
    </location>
</feature>
<evidence type="ECO:0000313" key="3">
    <source>
        <dbReference type="Proteomes" id="UP000234275"/>
    </source>
</evidence>
<dbReference type="InterPro" id="IPR000719">
    <property type="entry name" value="Prot_kinase_dom"/>
</dbReference>
<name>A0A2I2G7D4_9EURO</name>
<evidence type="ECO:0000259" key="1">
    <source>
        <dbReference type="PROSITE" id="PS50011"/>
    </source>
</evidence>
<protein>
    <recommendedName>
        <fullName evidence="1">Protein kinase domain-containing protein</fullName>
    </recommendedName>
</protein>
<dbReference type="RefSeq" id="XP_024704094.1">
    <property type="nucleotide sequence ID" value="XM_024849169.1"/>
</dbReference>
<evidence type="ECO:0000313" key="2">
    <source>
        <dbReference type="EMBL" id="PLB48792.1"/>
    </source>
</evidence>
<keyword evidence="3" id="KW-1185">Reference proteome</keyword>
<reference evidence="2 3" key="1">
    <citation type="submission" date="2016-12" db="EMBL/GenBank/DDBJ databases">
        <title>The genomes of Aspergillus section Nigri reveals drivers in fungal speciation.</title>
        <authorList>
            <consortium name="DOE Joint Genome Institute"/>
            <person name="Vesth T.C."/>
            <person name="Nybo J."/>
            <person name="Theobald S."/>
            <person name="Brandl J."/>
            <person name="Frisvad J.C."/>
            <person name="Nielsen K.F."/>
            <person name="Lyhne E.K."/>
            <person name="Kogle M.E."/>
            <person name="Kuo A."/>
            <person name="Riley R."/>
            <person name="Clum A."/>
            <person name="Nolan M."/>
            <person name="Lipzen A."/>
            <person name="Salamov A."/>
            <person name="Henrissat B."/>
            <person name="Wiebenga A."/>
            <person name="De Vries R.P."/>
            <person name="Grigoriev I.V."/>
            <person name="Mortensen U.H."/>
            <person name="Andersen M.R."/>
            <person name="Baker S.E."/>
        </authorList>
    </citation>
    <scope>NUCLEOTIDE SEQUENCE [LARGE SCALE GENOMIC DNA]</scope>
    <source>
        <strain evidence="2 3">IBT 23096</strain>
    </source>
</reference>
<dbReference type="VEuPathDB" id="FungiDB:P170DRAFT_436500"/>
<dbReference type="GO" id="GO:0005524">
    <property type="term" value="F:ATP binding"/>
    <property type="evidence" value="ECO:0007669"/>
    <property type="project" value="InterPro"/>
</dbReference>
<accession>A0A2I2G7D4</accession>
<organism evidence="2 3">
    <name type="scientific">Aspergillus steynii IBT 23096</name>
    <dbReference type="NCBI Taxonomy" id="1392250"/>
    <lineage>
        <taxon>Eukaryota</taxon>
        <taxon>Fungi</taxon>
        <taxon>Dikarya</taxon>
        <taxon>Ascomycota</taxon>
        <taxon>Pezizomycotina</taxon>
        <taxon>Eurotiomycetes</taxon>
        <taxon>Eurotiomycetidae</taxon>
        <taxon>Eurotiales</taxon>
        <taxon>Aspergillaceae</taxon>
        <taxon>Aspergillus</taxon>
        <taxon>Aspergillus subgen. Circumdati</taxon>
    </lineage>
</organism>
<dbReference type="OrthoDB" id="4267316at2759"/>